<evidence type="ECO:0000313" key="14">
    <source>
        <dbReference type="Proteomes" id="UP000234881"/>
    </source>
</evidence>
<feature type="region of interest" description="Disordered" evidence="12">
    <location>
        <begin position="531"/>
        <end position="554"/>
    </location>
</feature>
<gene>
    <name evidence="13" type="ORF">C0081_20805</name>
</gene>
<evidence type="ECO:0000256" key="4">
    <source>
        <dbReference type="ARBA" id="ARBA00022723"/>
    </source>
</evidence>
<evidence type="ECO:0000256" key="8">
    <source>
        <dbReference type="ARBA" id="ARBA00023049"/>
    </source>
</evidence>
<dbReference type="GO" id="GO:0008237">
    <property type="term" value="F:metallopeptidase activity"/>
    <property type="evidence" value="ECO:0007669"/>
    <property type="project" value="UniProtKB-KW"/>
</dbReference>
<keyword evidence="7" id="KW-0862">Zinc</keyword>
<dbReference type="EMBL" id="PKUQ01000054">
    <property type="protein sequence ID" value="PLW75299.1"/>
    <property type="molecule type" value="Genomic_DNA"/>
</dbReference>
<keyword evidence="3" id="KW-0645">Protease</keyword>
<keyword evidence="4" id="KW-0479">Metal-binding</keyword>
<proteinExistence type="inferred from homology"/>
<evidence type="ECO:0000256" key="1">
    <source>
        <dbReference type="ARBA" id="ARBA00001947"/>
    </source>
</evidence>
<comment type="similarity">
    <text evidence="10">Belongs to the peptidase M15 family.</text>
</comment>
<feature type="compositionally biased region" description="Low complexity" evidence="12">
    <location>
        <begin position="246"/>
        <end position="256"/>
    </location>
</feature>
<evidence type="ECO:0000256" key="10">
    <source>
        <dbReference type="ARBA" id="ARBA00093448"/>
    </source>
</evidence>
<organism evidence="13 14">
    <name type="scientific">Cohaesibacter celericrescens</name>
    <dbReference type="NCBI Taxonomy" id="2067669"/>
    <lineage>
        <taxon>Bacteria</taxon>
        <taxon>Pseudomonadati</taxon>
        <taxon>Pseudomonadota</taxon>
        <taxon>Alphaproteobacteria</taxon>
        <taxon>Hyphomicrobiales</taxon>
        <taxon>Cohaesibacteraceae</taxon>
    </lineage>
</organism>
<dbReference type="Proteomes" id="UP000234881">
    <property type="component" value="Unassembled WGS sequence"/>
</dbReference>
<dbReference type="SUPFAM" id="SSF55166">
    <property type="entry name" value="Hedgehog/DD-peptidase"/>
    <property type="match status" value="1"/>
</dbReference>
<evidence type="ECO:0000256" key="11">
    <source>
        <dbReference type="ARBA" id="ARBA00093666"/>
    </source>
</evidence>
<evidence type="ECO:0000256" key="3">
    <source>
        <dbReference type="ARBA" id="ARBA00022670"/>
    </source>
</evidence>
<keyword evidence="9" id="KW-0961">Cell wall biogenesis/degradation</keyword>
<keyword evidence="5" id="KW-0732">Signal</keyword>
<dbReference type="GO" id="GO:0006508">
    <property type="term" value="P:proteolysis"/>
    <property type="evidence" value="ECO:0007669"/>
    <property type="project" value="UniProtKB-KW"/>
</dbReference>
<protein>
    <recommendedName>
        <fullName evidence="11">Murein endopeptidase K</fullName>
    </recommendedName>
</protein>
<accession>A0A2N5XLA8</accession>
<dbReference type="Gene3D" id="3.30.1380.10">
    <property type="match status" value="1"/>
</dbReference>
<evidence type="ECO:0000256" key="9">
    <source>
        <dbReference type="ARBA" id="ARBA00023316"/>
    </source>
</evidence>
<dbReference type="OrthoDB" id="9782994at2"/>
<feature type="compositionally biased region" description="Low complexity" evidence="12">
    <location>
        <begin position="214"/>
        <end position="226"/>
    </location>
</feature>
<keyword evidence="14" id="KW-1185">Reference proteome</keyword>
<evidence type="ECO:0000256" key="7">
    <source>
        <dbReference type="ARBA" id="ARBA00022833"/>
    </source>
</evidence>
<dbReference type="AlphaFoldDB" id="A0A2N5XLA8"/>
<comment type="pathway">
    <text evidence="2">Cell wall biogenesis; cell wall polysaccharide biosynthesis.</text>
</comment>
<keyword evidence="8" id="KW-0482">Metalloprotease</keyword>
<dbReference type="PANTHER" id="PTHR37425:SF1">
    <property type="entry name" value="OUTER MEMBRANE PROTEIN"/>
    <property type="match status" value="1"/>
</dbReference>
<dbReference type="InterPro" id="IPR010275">
    <property type="entry name" value="MepK"/>
</dbReference>
<evidence type="ECO:0000256" key="6">
    <source>
        <dbReference type="ARBA" id="ARBA00022801"/>
    </source>
</evidence>
<dbReference type="GO" id="GO:0046872">
    <property type="term" value="F:metal ion binding"/>
    <property type="evidence" value="ECO:0007669"/>
    <property type="project" value="UniProtKB-KW"/>
</dbReference>
<comment type="cofactor">
    <cofactor evidence="1">
        <name>Zn(2+)</name>
        <dbReference type="ChEBI" id="CHEBI:29105"/>
    </cofactor>
</comment>
<evidence type="ECO:0000256" key="2">
    <source>
        <dbReference type="ARBA" id="ARBA00004776"/>
    </source>
</evidence>
<sequence length="637" mass="69619">MFMMWFPTQATAANRSLTLYFTHTKETTTITYKRNGKFDADGLRQLNRFLRDWRRNESTQMDPALFDLIWQVYKETGAKKPIHVVSAYRSPATNNMLRSRSRGVAKNSRHTKGQAMDFYLPGVSVETIRNVGLRMQAGGVGYYPSSRSPFVHIDTGNVRHWPRMSRKQLAKVFPKGKTVHVPRDGKPFSGYKVAKAQVAKRKADMIRSSRSVRRFSQVAKAAPSTKKPTKVQLAKLSQKQQQEKTSLLQSLLNQKPKQPPKPVLNTQITPAPIDLQGTPTGGPFAATPDSAMPRQLATLPKRPQNRPDPALRDQVPQAPLPSDETTAEIAVAQASEQEEQPKAQEPVTMASLPRARPASAKQKPFQLASAEPITVLDPIKSQVENQDQTDKDTTVAETPTSGDTLTLASLPKARLTAEKSAERTLIAPESVEPATAIEPDASASAVLASMTQSKPADDKDQPSNRFAYAASDETFVAALPTQRPRARLQKELNELGVASLPQDAKRTQLAGLTSPLLTPPEATANTLAALPRTARPASSSVVTKTPAPQQRSQSNQMAKLTFAFGPSGMAHFAHMKQSTKTATFARLSRPIPANLHGLVSKPTSMIEQTFSHQTSQQIGDAHFAGAAIAHMAVRSFN</sequence>
<feature type="compositionally biased region" description="Polar residues" evidence="12">
    <location>
        <begin position="395"/>
        <end position="407"/>
    </location>
</feature>
<feature type="region of interest" description="Disordered" evidence="12">
    <location>
        <begin position="207"/>
        <end position="324"/>
    </location>
</feature>
<dbReference type="InterPro" id="IPR009045">
    <property type="entry name" value="Zn_M74/Hedgehog-like"/>
</dbReference>
<evidence type="ECO:0000313" key="13">
    <source>
        <dbReference type="EMBL" id="PLW75299.1"/>
    </source>
</evidence>
<evidence type="ECO:0000256" key="12">
    <source>
        <dbReference type="SAM" id="MobiDB-lite"/>
    </source>
</evidence>
<feature type="region of interest" description="Disordered" evidence="12">
    <location>
        <begin position="379"/>
        <end position="411"/>
    </location>
</feature>
<feature type="compositionally biased region" description="Polar residues" evidence="12">
    <location>
        <begin position="235"/>
        <end position="245"/>
    </location>
</feature>
<dbReference type="PANTHER" id="PTHR37425">
    <property type="match status" value="1"/>
</dbReference>
<name>A0A2N5XLA8_9HYPH</name>
<feature type="compositionally biased region" description="Polar residues" evidence="12">
    <location>
        <begin position="536"/>
        <end position="554"/>
    </location>
</feature>
<dbReference type="CDD" id="cd14844">
    <property type="entry name" value="Zn-DD-carboxypeptidase_like"/>
    <property type="match status" value="1"/>
</dbReference>
<reference evidence="13 14" key="1">
    <citation type="submission" date="2018-01" db="EMBL/GenBank/DDBJ databases">
        <title>The draft genome sequence of Cohaesibacter sp. H1304.</title>
        <authorList>
            <person name="Wang N.-N."/>
            <person name="Du Z.-J."/>
        </authorList>
    </citation>
    <scope>NUCLEOTIDE SEQUENCE [LARGE SCALE GENOMIC DNA]</scope>
    <source>
        <strain evidence="13 14">H1304</strain>
    </source>
</reference>
<dbReference type="GO" id="GO:0071555">
    <property type="term" value="P:cell wall organization"/>
    <property type="evidence" value="ECO:0007669"/>
    <property type="project" value="UniProtKB-KW"/>
</dbReference>
<comment type="caution">
    <text evidence="13">The sequence shown here is derived from an EMBL/GenBank/DDBJ whole genome shotgun (WGS) entry which is preliminary data.</text>
</comment>
<keyword evidence="6" id="KW-0378">Hydrolase</keyword>
<evidence type="ECO:0000256" key="5">
    <source>
        <dbReference type="ARBA" id="ARBA00022729"/>
    </source>
</evidence>
<dbReference type="Pfam" id="PF05951">
    <property type="entry name" value="Peptidase_M15_2"/>
    <property type="match status" value="1"/>
</dbReference>